<protein>
    <submittedName>
        <fullName evidence="1">(raccoon dog) hypothetical protein</fullName>
    </submittedName>
</protein>
<comment type="caution">
    <text evidence="1">The sequence shown here is derived from an EMBL/GenBank/DDBJ whole genome shotgun (WGS) entry which is preliminary data.</text>
</comment>
<proteinExistence type="predicted"/>
<dbReference type="Proteomes" id="UP000645828">
    <property type="component" value="Unassembled WGS sequence"/>
</dbReference>
<dbReference type="AlphaFoldDB" id="A0A811Y1U9"/>
<evidence type="ECO:0000313" key="1">
    <source>
        <dbReference type="EMBL" id="CAD7671589.1"/>
    </source>
</evidence>
<keyword evidence="2" id="KW-1185">Reference proteome</keyword>
<accession>A0A811Y1U9</accession>
<name>A0A811Y1U9_NYCPR</name>
<sequence>MVLQRLFRFSSVIRSASLSPFEEDHWYYSIPAKAEREVFKLKQMYGKADVRDAWVAELVNMYPNFKFEAIEKPQS</sequence>
<reference evidence="1" key="1">
    <citation type="submission" date="2020-12" db="EMBL/GenBank/DDBJ databases">
        <authorList>
            <consortium name="Molecular Ecology Group"/>
        </authorList>
    </citation>
    <scope>NUCLEOTIDE SEQUENCE</scope>
    <source>
        <strain evidence="1">TBG_1078</strain>
    </source>
</reference>
<evidence type="ECO:0000313" key="2">
    <source>
        <dbReference type="Proteomes" id="UP000645828"/>
    </source>
</evidence>
<gene>
    <name evidence="1" type="ORF">NYPRO_LOCUS4384</name>
</gene>
<organism evidence="1 2">
    <name type="scientific">Nyctereutes procyonoides</name>
    <name type="common">Raccoon dog</name>
    <name type="synonym">Canis procyonoides</name>
    <dbReference type="NCBI Taxonomy" id="34880"/>
    <lineage>
        <taxon>Eukaryota</taxon>
        <taxon>Metazoa</taxon>
        <taxon>Chordata</taxon>
        <taxon>Craniata</taxon>
        <taxon>Vertebrata</taxon>
        <taxon>Euteleostomi</taxon>
        <taxon>Mammalia</taxon>
        <taxon>Eutheria</taxon>
        <taxon>Laurasiatheria</taxon>
        <taxon>Carnivora</taxon>
        <taxon>Caniformia</taxon>
        <taxon>Canidae</taxon>
        <taxon>Nyctereutes</taxon>
    </lineage>
</organism>
<dbReference type="EMBL" id="CAJHUB010000663">
    <property type="protein sequence ID" value="CAD7671589.1"/>
    <property type="molecule type" value="Genomic_DNA"/>
</dbReference>